<protein>
    <submittedName>
        <fullName evidence="1">Uncharacterized protein</fullName>
    </submittedName>
</protein>
<organism evidence="1">
    <name type="scientific">Salmonella typhimurium</name>
    <dbReference type="NCBI Taxonomy" id="90371"/>
    <lineage>
        <taxon>Bacteria</taxon>
        <taxon>Pseudomonadati</taxon>
        <taxon>Pseudomonadota</taxon>
        <taxon>Gammaproteobacteria</taxon>
        <taxon>Enterobacterales</taxon>
        <taxon>Enterobacteriaceae</taxon>
        <taxon>Salmonella</taxon>
    </lineage>
</organism>
<accession>A0A5X0J8M9</accession>
<reference evidence="1" key="2">
    <citation type="submission" date="2019-08" db="EMBL/GenBank/DDBJ databases">
        <authorList>
            <consortium name="NCBI Pathogen Detection Project"/>
        </authorList>
    </citation>
    <scope>NUCLEOTIDE SEQUENCE</scope>
    <source>
        <strain evidence="1">SSI_AA433</strain>
    </source>
</reference>
<name>A0A5X0J8M9_SALTM</name>
<sequence>MKKIIVQVNGMVYDSSNPNCKCILSNSQNTLYAFIQVLDGDVTKRYWGLYDHDAQEDSIKEIMLWGGKWPTLPEPETTTL</sequence>
<proteinExistence type="predicted"/>
<comment type="caution">
    <text evidence="1">The sequence shown here is derived from an EMBL/GenBank/DDBJ whole genome shotgun (WGS) entry which is preliminary data.</text>
</comment>
<gene>
    <name evidence="1" type="ORF">GTH72_22600</name>
</gene>
<dbReference type="EMBL" id="DAANRG010000028">
    <property type="protein sequence ID" value="HAD1082760.1"/>
    <property type="molecule type" value="Genomic_DNA"/>
</dbReference>
<reference evidence="1" key="1">
    <citation type="journal article" date="2018" name="Genome Biol.">
        <title>SKESA: strategic k-mer extension for scrupulous assemblies.</title>
        <authorList>
            <person name="Souvorov A."/>
            <person name="Agarwala R."/>
            <person name="Lipman D.J."/>
        </authorList>
    </citation>
    <scope>NUCLEOTIDE SEQUENCE</scope>
    <source>
        <strain evidence="1">SSI_AA433</strain>
    </source>
</reference>
<dbReference type="AlphaFoldDB" id="A0A5X0J8M9"/>
<evidence type="ECO:0000313" key="1">
    <source>
        <dbReference type="EMBL" id="HAD1082760.1"/>
    </source>
</evidence>